<dbReference type="InterPro" id="IPR009057">
    <property type="entry name" value="Homeodomain-like_sf"/>
</dbReference>
<evidence type="ECO:0000313" key="3">
    <source>
        <dbReference type="EMBL" id="CAK1599423.1"/>
    </source>
</evidence>
<dbReference type="GO" id="GO:0006313">
    <property type="term" value="P:DNA transposition"/>
    <property type="evidence" value="ECO:0007669"/>
    <property type="project" value="InterPro"/>
</dbReference>
<dbReference type="InterPro" id="IPR002492">
    <property type="entry name" value="Transposase_Tc1-like"/>
</dbReference>
<evidence type="ECO:0000259" key="2">
    <source>
        <dbReference type="Pfam" id="PF01498"/>
    </source>
</evidence>
<dbReference type="GO" id="GO:0005634">
    <property type="term" value="C:nucleus"/>
    <property type="evidence" value="ECO:0007669"/>
    <property type="project" value="UniProtKB-SubCell"/>
</dbReference>
<comment type="subcellular location">
    <subcellularLocation>
        <location evidence="1">Nucleus</location>
    </subcellularLocation>
</comment>
<reference evidence="3 4" key="1">
    <citation type="submission" date="2023-11" db="EMBL/GenBank/DDBJ databases">
        <authorList>
            <person name="Hedman E."/>
            <person name="Englund M."/>
            <person name="Stromberg M."/>
            <person name="Nyberg Akerstrom W."/>
            <person name="Nylinder S."/>
            <person name="Jareborg N."/>
            <person name="Kallberg Y."/>
            <person name="Kronander E."/>
        </authorList>
    </citation>
    <scope>NUCLEOTIDE SEQUENCE [LARGE SCALE GENOMIC DNA]</scope>
</reference>
<name>A0AAV1LVJ3_9NEOP</name>
<sequence length="148" mass="17379">MGKKGDLSPRKKAEVKALVNAKLFSNREISRRLKISEASIRRIKKKIESGDKLSPKRKKRCGRKPIFTPRTERCLKKICLENRFASTKLIKTQLQDANVDVSERTVRKKLKDLDFRTCRPARKPKLTAVMKAKRLKWAKQWRDKDENF</sequence>
<proteinExistence type="predicted"/>
<dbReference type="Proteomes" id="UP001314205">
    <property type="component" value="Unassembled WGS sequence"/>
</dbReference>
<dbReference type="AlphaFoldDB" id="A0AAV1LVJ3"/>
<dbReference type="GO" id="GO:0015074">
    <property type="term" value="P:DNA integration"/>
    <property type="evidence" value="ECO:0007669"/>
    <property type="project" value="InterPro"/>
</dbReference>
<accession>A0AAV1LVJ3</accession>
<protein>
    <recommendedName>
        <fullName evidence="2">Transposase Tc1-like domain-containing protein</fullName>
    </recommendedName>
</protein>
<organism evidence="3 4">
    <name type="scientific">Parnassius mnemosyne</name>
    <name type="common">clouded apollo</name>
    <dbReference type="NCBI Taxonomy" id="213953"/>
    <lineage>
        <taxon>Eukaryota</taxon>
        <taxon>Metazoa</taxon>
        <taxon>Ecdysozoa</taxon>
        <taxon>Arthropoda</taxon>
        <taxon>Hexapoda</taxon>
        <taxon>Insecta</taxon>
        <taxon>Pterygota</taxon>
        <taxon>Neoptera</taxon>
        <taxon>Endopterygota</taxon>
        <taxon>Lepidoptera</taxon>
        <taxon>Glossata</taxon>
        <taxon>Ditrysia</taxon>
        <taxon>Papilionoidea</taxon>
        <taxon>Papilionidae</taxon>
        <taxon>Parnassiinae</taxon>
        <taxon>Parnassini</taxon>
        <taxon>Parnassius</taxon>
        <taxon>Driopa</taxon>
    </lineage>
</organism>
<dbReference type="EMBL" id="CAVLGL010000115">
    <property type="protein sequence ID" value="CAK1599423.1"/>
    <property type="molecule type" value="Genomic_DNA"/>
</dbReference>
<keyword evidence="4" id="KW-1185">Reference proteome</keyword>
<feature type="domain" description="Transposase Tc1-like" evidence="2">
    <location>
        <begin position="73"/>
        <end position="143"/>
    </location>
</feature>
<comment type="caution">
    <text evidence="3">The sequence shown here is derived from an EMBL/GenBank/DDBJ whole genome shotgun (WGS) entry which is preliminary data.</text>
</comment>
<dbReference type="SUPFAM" id="SSF46689">
    <property type="entry name" value="Homeodomain-like"/>
    <property type="match status" value="1"/>
</dbReference>
<dbReference type="Pfam" id="PF01498">
    <property type="entry name" value="HTH_Tnp_Tc3_2"/>
    <property type="match status" value="1"/>
</dbReference>
<evidence type="ECO:0000256" key="1">
    <source>
        <dbReference type="ARBA" id="ARBA00004123"/>
    </source>
</evidence>
<dbReference type="GO" id="GO:0003677">
    <property type="term" value="F:DNA binding"/>
    <property type="evidence" value="ECO:0007669"/>
    <property type="project" value="InterPro"/>
</dbReference>
<evidence type="ECO:0000313" key="4">
    <source>
        <dbReference type="Proteomes" id="UP001314205"/>
    </source>
</evidence>
<gene>
    <name evidence="3" type="ORF">PARMNEM_LOCUS18300</name>
</gene>